<evidence type="ECO:0000256" key="2">
    <source>
        <dbReference type="ARBA" id="ARBA00023080"/>
    </source>
</evidence>
<dbReference type="RefSeq" id="WP_083551976.1">
    <property type="nucleotide sequence ID" value="NZ_QHHQ01000014.1"/>
</dbReference>
<keyword evidence="4" id="KW-0812">Transmembrane</keyword>
<sequence length="231" mass="25689">MAFWSGETLKQRLPELVEPYAEVAIDCAAYTLRIGEEIYVSPDRQILAPDRHTKRKLAQGDSFTIPPGQFAFLVTEERIKVPDDALAFISIKAKLKFNGLINISGFHVDPGYDGHLLFSVLNAGPRPLHLQRGQPLFLIWYAALDGVTTMKKEEAGFAGIKPDMLTGISGEIQSLQRLSEDYRELERRFDAKLNEIQSRTNSLSTLVNVFVGLAVAVIVGFLILVAQIMLS</sequence>
<dbReference type="SUPFAM" id="SSF51283">
    <property type="entry name" value="dUTPase-like"/>
    <property type="match status" value="1"/>
</dbReference>
<dbReference type="Proteomes" id="UP000249590">
    <property type="component" value="Unassembled WGS sequence"/>
</dbReference>
<protein>
    <submittedName>
        <fullName evidence="5">Deoxycytidine triphosphate deaminase</fullName>
    </submittedName>
</protein>
<dbReference type="CDD" id="cd07557">
    <property type="entry name" value="trimeric_dUTPase"/>
    <property type="match status" value="1"/>
</dbReference>
<organism evidence="5 6">
    <name type="scientific">Acuticoccus sediminis</name>
    <dbReference type="NCBI Taxonomy" id="2184697"/>
    <lineage>
        <taxon>Bacteria</taxon>
        <taxon>Pseudomonadati</taxon>
        <taxon>Pseudomonadota</taxon>
        <taxon>Alphaproteobacteria</taxon>
        <taxon>Hyphomicrobiales</taxon>
        <taxon>Amorphaceae</taxon>
        <taxon>Acuticoccus</taxon>
    </lineage>
</organism>
<dbReference type="GO" id="GO:0008829">
    <property type="term" value="F:dCTP deaminase activity"/>
    <property type="evidence" value="ECO:0007669"/>
    <property type="project" value="InterPro"/>
</dbReference>
<name>A0A8B2NJX0_9HYPH</name>
<evidence type="ECO:0000256" key="4">
    <source>
        <dbReference type="SAM" id="Phobius"/>
    </source>
</evidence>
<keyword evidence="2" id="KW-0546">Nucleotide metabolism</keyword>
<dbReference type="OrthoDB" id="798159at2"/>
<reference evidence="5 6" key="1">
    <citation type="submission" date="2018-05" db="EMBL/GenBank/DDBJ databases">
        <title>Acuticoccus sediminis sp. nov., isolated from deep-sea sediment of Indian Ocean.</title>
        <authorList>
            <person name="Liu X."/>
            <person name="Lai Q."/>
            <person name="Du Y."/>
            <person name="Sun F."/>
            <person name="Zhang X."/>
            <person name="Wang S."/>
            <person name="Shao Z."/>
        </authorList>
    </citation>
    <scope>NUCLEOTIDE SEQUENCE [LARGE SCALE GENOMIC DNA]</scope>
    <source>
        <strain evidence="5 6">PTG4-2</strain>
    </source>
</reference>
<dbReference type="InterPro" id="IPR033704">
    <property type="entry name" value="dUTPase_trimeric"/>
</dbReference>
<gene>
    <name evidence="5" type="ORF">DLJ53_32865</name>
</gene>
<accession>A0A8B2NJX0</accession>
<dbReference type="Pfam" id="PF22769">
    <property type="entry name" value="DCD"/>
    <property type="match status" value="1"/>
</dbReference>
<keyword evidence="1" id="KW-0378">Hydrolase</keyword>
<evidence type="ECO:0000313" key="6">
    <source>
        <dbReference type="Proteomes" id="UP000249590"/>
    </source>
</evidence>
<dbReference type="PANTHER" id="PTHR42680:SF3">
    <property type="entry name" value="DCTP DEAMINASE"/>
    <property type="match status" value="1"/>
</dbReference>
<keyword evidence="6" id="KW-1185">Reference proteome</keyword>
<dbReference type="InterPro" id="IPR036157">
    <property type="entry name" value="dUTPase-like_sf"/>
</dbReference>
<dbReference type="AlphaFoldDB" id="A0A8B2NJX0"/>
<evidence type="ECO:0000256" key="3">
    <source>
        <dbReference type="SAM" id="Coils"/>
    </source>
</evidence>
<dbReference type="InterPro" id="IPR011962">
    <property type="entry name" value="dCTP_deaminase"/>
</dbReference>
<dbReference type="PANTHER" id="PTHR42680">
    <property type="entry name" value="DCTP DEAMINASE"/>
    <property type="match status" value="1"/>
</dbReference>
<keyword evidence="4" id="KW-0472">Membrane</keyword>
<proteinExistence type="predicted"/>
<evidence type="ECO:0000313" key="5">
    <source>
        <dbReference type="EMBL" id="RAH96295.1"/>
    </source>
</evidence>
<feature type="transmembrane region" description="Helical" evidence="4">
    <location>
        <begin position="206"/>
        <end position="230"/>
    </location>
</feature>
<comment type="caution">
    <text evidence="5">The sequence shown here is derived from an EMBL/GenBank/DDBJ whole genome shotgun (WGS) entry which is preliminary data.</text>
</comment>
<feature type="coiled-coil region" evidence="3">
    <location>
        <begin position="168"/>
        <end position="195"/>
    </location>
</feature>
<dbReference type="Gene3D" id="2.70.40.10">
    <property type="match status" value="1"/>
</dbReference>
<evidence type="ECO:0000256" key="1">
    <source>
        <dbReference type="ARBA" id="ARBA00022801"/>
    </source>
</evidence>
<keyword evidence="4" id="KW-1133">Transmembrane helix</keyword>
<dbReference type="EMBL" id="QHHQ01000014">
    <property type="protein sequence ID" value="RAH96295.1"/>
    <property type="molecule type" value="Genomic_DNA"/>
</dbReference>
<keyword evidence="3" id="KW-0175">Coiled coil</keyword>
<dbReference type="GO" id="GO:0006229">
    <property type="term" value="P:dUTP biosynthetic process"/>
    <property type="evidence" value="ECO:0007669"/>
    <property type="project" value="InterPro"/>
</dbReference>